<accession>A0ABR3JFB6</accession>
<comment type="caution">
    <text evidence="1">The sequence shown here is derived from an EMBL/GenBank/DDBJ whole genome shotgun (WGS) entry which is preliminary data.</text>
</comment>
<protein>
    <submittedName>
        <fullName evidence="1">Uncharacterized protein</fullName>
    </submittedName>
</protein>
<reference evidence="2" key="1">
    <citation type="submission" date="2024-06" db="EMBL/GenBank/DDBJ databases">
        <title>Multi-omics analyses provide insights into the biosynthesis of the anticancer antibiotic pleurotin in Hohenbuehelia grisea.</title>
        <authorList>
            <person name="Weaver J.A."/>
            <person name="Alberti F."/>
        </authorList>
    </citation>
    <scope>NUCLEOTIDE SEQUENCE [LARGE SCALE GENOMIC DNA]</scope>
    <source>
        <strain evidence="2">T-177</strain>
    </source>
</reference>
<dbReference type="EMBL" id="JASNQZ010000008">
    <property type="protein sequence ID" value="KAL0954107.1"/>
    <property type="molecule type" value="Genomic_DNA"/>
</dbReference>
<dbReference type="Proteomes" id="UP001556367">
    <property type="component" value="Unassembled WGS sequence"/>
</dbReference>
<gene>
    <name evidence="1" type="ORF">HGRIS_005252</name>
</gene>
<name>A0ABR3JFB6_9AGAR</name>
<proteinExistence type="predicted"/>
<evidence type="ECO:0000313" key="1">
    <source>
        <dbReference type="EMBL" id="KAL0954107.1"/>
    </source>
</evidence>
<organism evidence="1 2">
    <name type="scientific">Hohenbuehelia grisea</name>
    <dbReference type="NCBI Taxonomy" id="104357"/>
    <lineage>
        <taxon>Eukaryota</taxon>
        <taxon>Fungi</taxon>
        <taxon>Dikarya</taxon>
        <taxon>Basidiomycota</taxon>
        <taxon>Agaricomycotina</taxon>
        <taxon>Agaricomycetes</taxon>
        <taxon>Agaricomycetidae</taxon>
        <taxon>Agaricales</taxon>
        <taxon>Pleurotineae</taxon>
        <taxon>Pleurotaceae</taxon>
        <taxon>Hohenbuehelia</taxon>
    </lineage>
</organism>
<sequence>MRRPPDEVDLHTGEYPIAEFIRDVAFPEQQTVTGDWRHVDWDAIFTLPDENEMDSELTFWDDGMEVDVEVGEYPAAAFLDLSASGENNDSA</sequence>
<evidence type="ECO:0000313" key="2">
    <source>
        <dbReference type="Proteomes" id="UP001556367"/>
    </source>
</evidence>
<keyword evidence="2" id="KW-1185">Reference proteome</keyword>